<dbReference type="SUPFAM" id="SSF46785">
    <property type="entry name" value="Winged helix' DNA-binding domain"/>
    <property type="match status" value="1"/>
</dbReference>
<name>A0ABW4ZAQ7_9BACT</name>
<dbReference type="EMBL" id="JBHUJB010000036">
    <property type="protein sequence ID" value="MFD2159064.1"/>
    <property type="molecule type" value="Genomic_DNA"/>
</dbReference>
<dbReference type="InterPro" id="IPR036390">
    <property type="entry name" value="WH_DNA-bd_sf"/>
</dbReference>
<evidence type="ECO:0000256" key="1">
    <source>
        <dbReference type="ARBA" id="ARBA00023015"/>
    </source>
</evidence>
<dbReference type="SUPFAM" id="SSF53822">
    <property type="entry name" value="Periplasmic binding protein-like I"/>
    <property type="match status" value="1"/>
</dbReference>
<dbReference type="Gene3D" id="3.40.50.2300">
    <property type="match status" value="2"/>
</dbReference>
<evidence type="ECO:0000313" key="6">
    <source>
        <dbReference type="Proteomes" id="UP001597389"/>
    </source>
</evidence>
<evidence type="ECO:0000256" key="3">
    <source>
        <dbReference type="ARBA" id="ARBA00023163"/>
    </source>
</evidence>
<dbReference type="Proteomes" id="UP001597389">
    <property type="component" value="Unassembled WGS sequence"/>
</dbReference>
<reference evidence="6" key="1">
    <citation type="journal article" date="2019" name="Int. J. Syst. Evol. Microbiol.">
        <title>The Global Catalogue of Microorganisms (GCM) 10K type strain sequencing project: providing services to taxonomists for standard genome sequencing and annotation.</title>
        <authorList>
            <consortium name="The Broad Institute Genomics Platform"/>
            <consortium name="The Broad Institute Genome Sequencing Center for Infectious Disease"/>
            <person name="Wu L."/>
            <person name="Ma J."/>
        </authorList>
    </citation>
    <scope>NUCLEOTIDE SEQUENCE [LARGE SCALE GENOMIC DNA]</scope>
    <source>
        <strain evidence="6">CCUG 57942</strain>
    </source>
</reference>
<sequence length="366" mass="42202">MDEKNAILNRWEQIANIVICQIESKKWQHTLPGVNALSKEYHVNHKTVRKALLHIENRGFIAPPEGRKPRKIIDAKHHPKPQRSHPRRLLILSNKAEDIDRTTQKIFDGLKTLWAKKFEDTQAVAVDFMQYIRPTQYLKRLLKLHSADALVILNAHSEWSNAANQLLPTYLLGGWVPKKGAYSISGPAQSLSYEALVQKLTSIGHQRILCAMMHCIDEEKELITNVYKNHLNEQHLLGRCHDYVVRVKYETPESWMAMWQRQIPRLQPTAVIVENETHLLSLYSYCHLHQISIPDDLSVACVCDSDILDYLTPRPVRQVYPLEETLRHFQQWINHGLTPIGKKILADDFTHGDSIAPPKNLLNNSD</sequence>
<keyword evidence="1" id="KW-0805">Transcription regulation</keyword>
<proteinExistence type="predicted"/>
<feature type="domain" description="Transcriptional regulator LacI/GalR-like sensor" evidence="4">
    <location>
        <begin position="197"/>
        <end position="313"/>
    </location>
</feature>
<evidence type="ECO:0000256" key="2">
    <source>
        <dbReference type="ARBA" id="ARBA00023125"/>
    </source>
</evidence>
<gene>
    <name evidence="5" type="ORF">ACFSW8_09155</name>
</gene>
<comment type="caution">
    <text evidence="5">The sequence shown here is derived from an EMBL/GenBank/DDBJ whole genome shotgun (WGS) entry which is preliminary data.</text>
</comment>
<keyword evidence="2" id="KW-0238">DNA-binding</keyword>
<dbReference type="InterPro" id="IPR028082">
    <property type="entry name" value="Peripla_BP_I"/>
</dbReference>
<evidence type="ECO:0000313" key="5">
    <source>
        <dbReference type="EMBL" id="MFD2159064.1"/>
    </source>
</evidence>
<dbReference type="Gene3D" id="1.10.10.10">
    <property type="entry name" value="Winged helix-like DNA-binding domain superfamily/Winged helix DNA-binding domain"/>
    <property type="match status" value="1"/>
</dbReference>
<organism evidence="5 6">
    <name type="scientific">Rubritalea tangerina</name>
    <dbReference type="NCBI Taxonomy" id="430798"/>
    <lineage>
        <taxon>Bacteria</taxon>
        <taxon>Pseudomonadati</taxon>
        <taxon>Verrucomicrobiota</taxon>
        <taxon>Verrucomicrobiia</taxon>
        <taxon>Verrucomicrobiales</taxon>
        <taxon>Rubritaleaceae</taxon>
        <taxon>Rubritalea</taxon>
    </lineage>
</organism>
<dbReference type="InterPro" id="IPR046335">
    <property type="entry name" value="LacI/GalR-like_sensor"/>
</dbReference>
<dbReference type="Pfam" id="PF13377">
    <property type="entry name" value="Peripla_BP_3"/>
    <property type="match status" value="1"/>
</dbReference>
<dbReference type="RefSeq" id="WP_377178029.1">
    <property type="nucleotide sequence ID" value="NZ_JBHUJB010000036.1"/>
</dbReference>
<keyword evidence="6" id="KW-1185">Reference proteome</keyword>
<protein>
    <submittedName>
        <fullName evidence="5">Substrate-binding domain-containing protein</fullName>
    </submittedName>
</protein>
<dbReference type="InterPro" id="IPR036388">
    <property type="entry name" value="WH-like_DNA-bd_sf"/>
</dbReference>
<evidence type="ECO:0000259" key="4">
    <source>
        <dbReference type="Pfam" id="PF13377"/>
    </source>
</evidence>
<keyword evidence="3" id="KW-0804">Transcription</keyword>
<accession>A0ABW4ZAQ7</accession>